<feature type="compositionally biased region" description="Basic and acidic residues" evidence="5">
    <location>
        <begin position="453"/>
        <end position="473"/>
    </location>
</feature>
<dbReference type="SMART" id="SM00549">
    <property type="entry name" value="TAFH"/>
    <property type="match status" value="2"/>
</dbReference>
<dbReference type="PANTHER" id="PTHR15138">
    <property type="entry name" value="TRANSCRIPTION INITIATION FACTOR TFIID SUBUNIT 4"/>
    <property type="match status" value="1"/>
</dbReference>
<dbReference type="Gene3D" id="1.20.120.1110">
    <property type="entry name" value="TAFH/NHR1 domain"/>
    <property type="match status" value="2"/>
</dbReference>
<organism evidence="7 8">
    <name type="scientific">Nothobranchius furzeri</name>
    <name type="common">Turquoise killifish</name>
    <dbReference type="NCBI Taxonomy" id="105023"/>
    <lineage>
        <taxon>Eukaryota</taxon>
        <taxon>Metazoa</taxon>
        <taxon>Chordata</taxon>
        <taxon>Craniata</taxon>
        <taxon>Vertebrata</taxon>
        <taxon>Euteleostomi</taxon>
        <taxon>Actinopterygii</taxon>
        <taxon>Neopterygii</taxon>
        <taxon>Teleostei</taxon>
        <taxon>Neoteleostei</taxon>
        <taxon>Acanthomorphata</taxon>
        <taxon>Ovalentaria</taxon>
        <taxon>Atherinomorphae</taxon>
        <taxon>Cyprinodontiformes</taxon>
        <taxon>Nothobranchiidae</taxon>
        <taxon>Nothobranchius</taxon>
    </lineage>
</organism>
<keyword evidence="2" id="KW-0805">Transcription regulation</keyword>
<evidence type="ECO:0000256" key="4">
    <source>
        <dbReference type="ARBA" id="ARBA00023242"/>
    </source>
</evidence>
<keyword evidence="3" id="KW-0804">Transcription</keyword>
<evidence type="ECO:0000313" key="7">
    <source>
        <dbReference type="Ensembl" id="ENSNFUP00015049349.1"/>
    </source>
</evidence>
<evidence type="ECO:0000256" key="2">
    <source>
        <dbReference type="ARBA" id="ARBA00023015"/>
    </source>
</evidence>
<feature type="compositionally biased region" description="Polar residues" evidence="5">
    <location>
        <begin position="479"/>
        <end position="495"/>
    </location>
</feature>
<reference evidence="7" key="2">
    <citation type="submission" date="2025-08" db="UniProtKB">
        <authorList>
            <consortium name="Ensembl"/>
        </authorList>
    </citation>
    <scope>IDENTIFICATION</scope>
</reference>
<dbReference type="SUPFAM" id="SSF158553">
    <property type="entry name" value="TAFH domain-like"/>
    <property type="match status" value="2"/>
</dbReference>
<reference evidence="7" key="3">
    <citation type="submission" date="2025-09" db="UniProtKB">
        <authorList>
            <consortium name="Ensembl"/>
        </authorList>
    </citation>
    <scope>IDENTIFICATION</scope>
</reference>
<reference evidence="7" key="1">
    <citation type="submission" date="2014-08" db="EMBL/GenBank/DDBJ databases">
        <authorList>
            <person name="Senf B."/>
            <person name="Petzold A."/>
            <person name="Downie B.R."/>
            <person name="Koch P."/>
            <person name="Platzer M."/>
        </authorList>
    </citation>
    <scope>NUCLEOTIDE SEQUENCE [LARGE SCALE GENOMIC DNA]</scope>
    <source>
        <strain evidence="7">GRZ</strain>
    </source>
</reference>
<dbReference type="InterPro" id="IPR003894">
    <property type="entry name" value="TAFH_NHR1"/>
</dbReference>
<dbReference type="InterPro" id="IPR045144">
    <property type="entry name" value="TAF4"/>
</dbReference>
<dbReference type="GO" id="GO:0016251">
    <property type="term" value="F:RNA polymerase II general transcription initiation factor activity"/>
    <property type="evidence" value="ECO:0007669"/>
    <property type="project" value="TreeGrafter"/>
</dbReference>
<dbReference type="GeneTree" id="ENSGT01010000229489"/>
<evidence type="ECO:0000256" key="5">
    <source>
        <dbReference type="SAM" id="MobiDB-lite"/>
    </source>
</evidence>
<dbReference type="InterPro" id="IPR037249">
    <property type="entry name" value="TAFH/NHR1_dom_sf"/>
</dbReference>
<dbReference type="Ensembl" id="ENSNFUT00015051479.1">
    <property type="protein sequence ID" value="ENSNFUP00015049349.1"/>
    <property type="gene ID" value="ENSNFUG00015023238.1"/>
</dbReference>
<evidence type="ECO:0000256" key="1">
    <source>
        <dbReference type="ARBA" id="ARBA00004123"/>
    </source>
</evidence>
<sequence>MRVSRSVRIRLQPCSQQPQPAVLSCKRIFYQKMQGNVEEFKNFHTMLVKLASQVSTEIADIVNALLADLLDAKIEPEEFASRMHTGLMTPLHPRHVLIIKEFLSALKLSPATVARPDGGRRYSDSVSSSGAPPAGTPGHAAAMKMRENVKKCKNILRMLMKETSHVPPSSELADINNVRALIQDLLDAKTEPEEFACKLDVDLKMPDLVPFLKENLPSLRLFLLITQQKLFMPLQQEVKTEGGRTPPATVARPDVGRRYSDSVSSTGAPPAGTPGHVTAVVVKTEVTDGDQDQMASQSIIQQGTIPVSLPAQISTDQMDKMNDPEEGSFSDKHCRIVHCLICHEPQDMLLAHLGSVCMRNSTPEERIEELQKATESMKKWVRQGRSWNYDEMLDLAVELKPSCSFATIATSDRRGASSSAKENPSYGESDSKGGPSWQNLDESIQGRSKALKRARDVSDEDATKYGKREEHHLSVAYRSHSSGTQLTKQINNGYTANYPRPEDVVDKRKPPQRSDTQNAPDIKTENIQQQLSGPAMRYFRDP</sequence>
<feature type="compositionally biased region" description="Low complexity" evidence="5">
    <location>
        <begin position="124"/>
        <end position="140"/>
    </location>
</feature>
<dbReference type="AlphaFoldDB" id="A0A8C6PUL5"/>
<feature type="compositionally biased region" description="Polar residues" evidence="5">
    <location>
        <begin position="411"/>
        <end position="428"/>
    </location>
</feature>
<feature type="domain" description="TAFH" evidence="6">
    <location>
        <begin position="34"/>
        <end position="129"/>
    </location>
</feature>
<dbReference type="PROSITE" id="PS51257">
    <property type="entry name" value="PROKAR_LIPOPROTEIN"/>
    <property type="match status" value="1"/>
</dbReference>
<protein>
    <recommendedName>
        <fullName evidence="6">TAFH domain-containing protein</fullName>
    </recommendedName>
</protein>
<feature type="compositionally biased region" description="Polar residues" evidence="5">
    <location>
        <begin position="513"/>
        <end position="532"/>
    </location>
</feature>
<evidence type="ECO:0000256" key="3">
    <source>
        <dbReference type="ARBA" id="ARBA00023163"/>
    </source>
</evidence>
<feature type="compositionally biased region" description="Polar residues" evidence="5">
    <location>
        <begin position="436"/>
        <end position="446"/>
    </location>
</feature>
<dbReference type="PANTHER" id="PTHR15138:SF22">
    <property type="entry name" value="TAFH DOMAIN-CONTAINING PROTEIN"/>
    <property type="match status" value="1"/>
</dbReference>
<dbReference type="GO" id="GO:0006355">
    <property type="term" value="P:regulation of DNA-templated transcription"/>
    <property type="evidence" value="ECO:0007669"/>
    <property type="project" value="UniProtKB-ARBA"/>
</dbReference>
<keyword evidence="8" id="KW-1185">Reference proteome</keyword>
<evidence type="ECO:0000313" key="8">
    <source>
        <dbReference type="Proteomes" id="UP000694548"/>
    </source>
</evidence>
<dbReference type="Proteomes" id="UP000694548">
    <property type="component" value="Chromosome sgr10"/>
</dbReference>
<keyword evidence="4" id="KW-0539">Nucleus</keyword>
<dbReference type="GO" id="GO:0005669">
    <property type="term" value="C:transcription factor TFIID complex"/>
    <property type="evidence" value="ECO:0007669"/>
    <property type="project" value="InterPro"/>
</dbReference>
<accession>A0A8C6PUL5</accession>
<evidence type="ECO:0000259" key="6">
    <source>
        <dbReference type="PROSITE" id="PS51119"/>
    </source>
</evidence>
<feature type="region of interest" description="Disordered" evidence="5">
    <location>
        <begin position="238"/>
        <end position="275"/>
    </location>
</feature>
<feature type="region of interest" description="Disordered" evidence="5">
    <location>
        <begin position="117"/>
        <end position="140"/>
    </location>
</feature>
<dbReference type="Pfam" id="PF07531">
    <property type="entry name" value="TAFH"/>
    <property type="match status" value="2"/>
</dbReference>
<dbReference type="GO" id="GO:0006367">
    <property type="term" value="P:transcription initiation at RNA polymerase II promoter"/>
    <property type="evidence" value="ECO:0007669"/>
    <property type="project" value="TreeGrafter"/>
</dbReference>
<name>A0A8C6PUL5_NOTFU</name>
<dbReference type="PROSITE" id="PS51119">
    <property type="entry name" value="TAFH"/>
    <property type="match status" value="2"/>
</dbReference>
<proteinExistence type="predicted"/>
<feature type="domain" description="TAFH" evidence="6">
    <location>
        <begin position="146"/>
        <end position="242"/>
    </location>
</feature>
<feature type="region of interest" description="Disordered" evidence="5">
    <location>
        <begin position="411"/>
        <end position="542"/>
    </location>
</feature>
<dbReference type="GO" id="GO:0003677">
    <property type="term" value="F:DNA binding"/>
    <property type="evidence" value="ECO:0007669"/>
    <property type="project" value="TreeGrafter"/>
</dbReference>
<feature type="compositionally biased region" description="Basic and acidic residues" evidence="5">
    <location>
        <begin position="500"/>
        <end position="509"/>
    </location>
</feature>
<comment type="subcellular location">
    <subcellularLocation>
        <location evidence="1">Nucleus</location>
    </subcellularLocation>
</comment>